<comment type="subcellular location">
    <subcellularLocation>
        <location evidence="1">Cell membrane</location>
        <topology evidence="1">Peripheral membrane protein</topology>
    </subcellularLocation>
</comment>
<dbReference type="GO" id="GO:0043190">
    <property type="term" value="C:ATP-binding cassette (ABC) transporter complex"/>
    <property type="evidence" value="ECO:0007669"/>
    <property type="project" value="TreeGrafter"/>
</dbReference>
<dbReference type="InterPro" id="IPR003593">
    <property type="entry name" value="AAA+_ATPase"/>
</dbReference>
<dbReference type="Gene3D" id="3.40.50.300">
    <property type="entry name" value="P-loop containing nucleotide triphosphate hydrolases"/>
    <property type="match status" value="1"/>
</dbReference>
<keyword evidence="4" id="KW-1003">Cell membrane</keyword>
<dbReference type="OrthoDB" id="9784332at2"/>
<dbReference type="CDD" id="cd03225">
    <property type="entry name" value="ABC_cobalt_CbiO_domain1"/>
    <property type="match status" value="1"/>
</dbReference>
<evidence type="ECO:0000256" key="2">
    <source>
        <dbReference type="ARBA" id="ARBA00005417"/>
    </source>
</evidence>
<comment type="similarity">
    <text evidence="2">Belongs to the ABC transporter superfamily.</text>
</comment>
<evidence type="ECO:0000256" key="5">
    <source>
        <dbReference type="ARBA" id="ARBA00022741"/>
    </source>
</evidence>
<dbReference type="EMBL" id="SMRT01000034">
    <property type="protein sequence ID" value="TDF90093.1"/>
    <property type="molecule type" value="Genomic_DNA"/>
</dbReference>
<dbReference type="FunFam" id="3.40.50.300:FF:000224">
    <property type="entry name" value="Energy-coupling factor transporter ATP-binding protein EcfA"/>
    <property type="match status" value="1"/>
</dbReference>
<dbReference type="InterPro" id="IPR027417">
    <property type="entry name" value="P-loop_NTPase"/>
</dbReference>
<dbReference type="PANTHER" id="PTHR43553:SF24">
    <property type="entry name" value="ENERGY-COUPLING FACTOR TRANSPORTER ATP-BINDING PROTEIN ECFA1"/>
    <property type="match status" value="1"/>
</dbReference>
<reference evidence="10 11" key="1">
    <citation type="submission" date="2019-03" db="EMBL/GenBank/DDBJ databases">
        <title>This is whole genome sequence of Paenibacillus sp MS74 strain.</title>
        <authorList>
            <person name="Trinh H.N."/>
        </authorList>
    </citation>
    <scope>NUCLEOTIDE SEQUENCE [LARGE SCALE GENOMIC DNA]</scope>
    <source>
        <strain evidence="10 11">MS74</strain>
    </source>
</reference>
<evidence type="ECO:0000256" key="6">
    <source>
        <dbReference type="ARBA" id="ARBA00022840"/>
    </source>
</evidence>
<dbReference type="PROSITE" id="PS00211">
    <property type="entry name" value="ABC_TRANSPORTER_1"/>
    <property type="match status" value="1"/>
</dbReference>
<dbReference type="PROSITE" id="PS50893">
    <property type="entry name" value="ABC_TRANSPORTER_2"/>
    <property type="match status" value="1"/>
</dbReference>
<evidence type="ECO:0000259" key="9">
    <source>
        <dbReference type="PROSITE" id="PS50893"/>
    </source>
</evidence>
<comment type="caution">
    <text evidence="10">The sequence shown here is derived from an EMBL/GenBank/DDBJ whole genome shotgun (WGS) entry which is preliminary data.</text>
</comment>
<keyword evidence="3" id="KW-0813">Transport</keyword>
<keyword evidence="7" id="KW-1278">Translocase</keyword>
<keyword evidence="5" id="KW-0547">Nucleotide-binding</keyword>
<dbReference type="InterPro" id="IPR050095">
    <property type="entry name" value="ECF_ABC_transporter_ATP-bd"/>
</dbReference>
<evidence type="ECO:0000313" key="10">
    <source>
        <dbReference type="EMBL" id="TDF90093.1"/>
    </source>
</evidence>
<dbReference type="InterPro" id="IPR015856">
    <property type="entry name" value="ABC_transpr_CbiO/EcfA_su"/>
</dbReference>
<dbReference type="Pfam" id="PF00005">
    <property type="entry name" value="ABC_tran"/>
    <property type="match status" value="1"/>
</dbReference>
<organism evidence="10 11">
    <name type="scientific">Paenibacillus piri</name>
    <dbReference type="NCBI Taxonomy" id="2547395"/>
    <lineage>
        <taxon>Bacteria</taxon>
        <taxon>Bacillati</taxon>
        <taxon>Bacillota</taxon>
        <taxon>Bacilli</taxon>
        <taxon>Bacillales</taxon>
        <taxon>Paenibacillaceae</taxon>
        <taxon>Paenibacillus</taxon>
    </lineage>
</organism>
<dbReference type="InterPro" id="IPR003439">
    <property type="entry name" value="ABC_transporter-like_ATP-bd"/>
</dbReference>
<keyword evidence="6 10" id="KW-0067">ATP-binding</keyword>
<dbReference type="GO" id="GO:0005524">
    <property type="term" value="F:ATP binding"/>
    <property type="evidence" value="ECO:0007669"/>
    <property type="project" value="UniProtKB-KW"/>
</dbReference>
<dbReference type="AlphaFoldDB" id="A0A4R5K6V0"/>
<gene>
    <name evidence="10" type="ORF">E1757_34160</name>
</gene>
<protein>
    <submittedName>
        <fullName evidence="10">ATP-binding cassette domain-containing protein</fullName>
    </submittedName>
</protein>
<evidence type="ECO:0000313" key="11">
    <source>
        <dbReference type="Proteomes" id="UP000295636"/>
    </source>
</evidence>
<feature type="domain" description="ABC transporter" evidence="9">
    <location>
        <begin position="5"/>
        <end position="239"/>
    </location>
</feature>
<dbReference type="RefSeq" id="WP_133236717.1">
    <property type="nucleotide sequence ID" value="NZ_SMRT01000034.1"/>
</dbReference>
<sequence>MESVISVKNVWLRYGSRHDWILREINLAVYEGEWVTIVGGNGSGKSTLVRLFNGLLKPSLGDVTVYGKTTSDVRNLMTIRQHVGMVFQNADNQIVGVTVQEDTIFGLYNIGVAQEQAEHRCRDVLQRLGLYEIKDHPPHLLSGGEKQKLAIAGVLAMEPKVIVFDECTSMLDSKSAKEVHKIMSDLHNCGFTIIQVTNEIEEIFTADRLVVMRKGTIRFDGTPREAVDNPAVFKDSALPPLFSVRIHNLLYASRNLHLPTAIERELADPLWKFV</sequence>
<dbReference type="GO" id="GO:0042626">
    <property type="term" value="F:ATPase-coupled transmembrane transporter activity"/>
    <property type="evidence" value="ECO:0007669"/>
    <property type="project" value="TreeGrafter"/>
</dbReference>
<evidence type="ECO:0000256" key="7">
    <source>
        <dbReference type="ARBA" id="ARBA00022967"/>
    </source>
</evidence>
<proteinExistence type="inferred from homology"/>
<evidence type="ECO:0000256" key="3">
    <source>
        <dbReference type="ARBA" id="ARBA00022448"/>
    </source>
</evidence>
<dbReference type="GO" id="GO:0015087">
    <property type="term" value="F:cobalt ion transmembrane transporter activity"/>
    <property type="evidence" value="ECO:0007669"/>
    <property type="project" value="UniProtKB-ARBA"/>
</dbReference>
<accession>A0A4R5K6V0</accession>
<keyword evidence="8" id="KW-0472">Membrane</keyword>
<dbReference type="InterPro" id="IPR017871">
    <property type="entry name" value="ABC_transporter-like_CS"/>
</dbReference>
<dbReference type="SUPFAM" id="SSF52540">
    <property type="entry name" value="P-loop containing nucleoside triphosphate hydrolases"/>
    <property type="match status" value="1"/>
</dbReference>
<dbReference type="GO" id="GO:0016887">
    <property type="term" value="F:ATP hydrolysis activity"/>
    <property type="evidence" value="ECO:0007669"/>
    <property type="project" value="InterPro"/>
</dbReference>
<evidence type="ECO:0000256" key="8">
    <source>
        <dbReference type="ARBA" id="ARBA00023136"/>
    </source>
</evidence>
<dbReference type="SMART" id="SM00382">
    <property type="entry name" value="AAA"/>
    <property type="match status" value="1"/>
</dbReference>
<evidence type="ECO:0000256" key="1">
    <source>
        <dbReference type="ARBA" id="ARBA00004202"/>
    </source>
</evidence>
<keyword evidence="11" id="KW-1185">Reference proteome</keyword>
<evidence type="ECO:0000256" key="4">
    <source>
        <dbReference type="ARBA" id="ARBA00022475"/>
    </source>
</evidence>
<name>A0A4R5K6V0_9BACL</name>
<dbReference type="Proteomes" id="UP000295636">
    <property type="component" value="Unassembled WGS sequence"/>
</dbReference>
<dbReference type="PANTHER" id="PTHR43553">
    <property type="entry name" value="HEAVY METAL TRANSPORTER"/>
    <property type="match status" value="1"/>
</dbReference>